<proteinExistence type="predicted"/>
<gene>
    <name evidence="2" type="ORF">PINE0816_LOCUS14467</name>
</gene>
<feature type="transmembrane region" description="Helical" evidence="1">
    <location>
        <begin position="12"/>
        <end position="32"/>
    </location>
</feature>
<keyword evidence="1" id="KW-0812">Transmembrane</keyword>
<reference evidence="2" key="1">
    <citation type="submission" date="2021-01" db="EMBL/GenBank/DDBJ databases">
        <authorList>
            <person name="Corre E."/>
            <person name="Pelletier E."/>
            <person name="Niang G."/>
            <person name="Scheremetjew M."/>
            <person name="Finn R."/>
            <person name="Kale V."/>
            <person name="Holt S."/>
            <person name="Cochrane G."/>
            <person name="Meng A."/>
            <person name="Brown T."/>
            <person name="Cohen L."/>
        </authorList>
    </citation>
    <scope>NUCLEOTIDE SEQUENCE</scope>
    <source>
        <strain evidence="2">CCAP1064/1</strain>
    </source>
</reference>
<sequence length="100" mass="10869">MCSTLGDCGRCCFAYSFVGVLIMSWVTVMLTMQPFYMPGIADLDQAKSSAKGSVAMFVFALIASIFAIYKDDSKGKEQIENGEGEYLNAGAEDYGSSRFD</sequence>
<accession>A0A7S0CC51</accession>
<feature type="transmembrane region" description="Helical" evidence="1">
    <location>
        <begin position="52"/>
        <end position="69"/>
    </location>
</feature>
<keyword evidence="1" id="KW-1133">Transmembrane helix</keyword>
<organism evidence="2">
    <name type="scientific">Proboscia inermis</name>
    <dbReference type="NCBI Taxonomy" id="420281"/>
    <lineage>
        <taxon>Eukaryota</taxon>
        <taxon>Sar</taxon>
        <taxon>Stramenopiles</taxon>
        <taxon>Ochrophyta</taxon>
        <taxon>Bacillariophyta</taxon>
        <taxon>Coscinodiscophyceae</taxon>
        <taxon>Rhizosoleniophycidae</taxon>
        <taxon>Rhizosoleniales</taxon>
        <taxon>Rhizosoleniaceae</taxon>
        <taxon>Proboscia</taxon>
    </lineage>
</organism>
<dbReference type="AlphaFoldDB" id="A0A7S0CC51"/>
<evidence type="ECO:0000313" key="2">
    <source>
        <dbReference type="EMBL" id="CAD8418332.1"/>
    </source>
</evidence>
<keyword evidence="1" id="KW-0472">Membrane</keyword>
<evidence type="ECO:0008006" key="3">
    <source>
        <dbReference type="Google" id="ProtNLM"/>
    </source>
</evidence>
<dbReference type="EMBL" id="HBEL01030974">
    <property type="protein sequence ID" value="CAD8418332.1"/>
    <property type="molecule type" value="Transcribed_RNA"/>
</dbReference>
<evidence type="ECO:0000256" key="1">
    <source>
        <dbReference type="SAM" id="Phobius"/>
    </source>
</evidence>
<name>A0A7S0CC51_9STRA</name>
<protein>
    <recommendedName>
        <fullName evidence="3">Major facilitator superfamily (MFS) profile domain-containing protein</fullName>
    </recommendedName>
</protein>